<evidence type="ECO:0000313" key="1">
    <source>
        <dbReference type="EMBL" id="GHA24942.1"/>
    </source>
</evidence>
<reference evidence="1" key="2">
    <citation type="submission" date="2020-09" db="EMBL/GenBank/DDBJ databases">
        <authorList>
            <person name="Sun Q."/>
            <person name="Kim S."/>
        </authorList>
    </citation>
    <scope>NUCLEOTIDE SEQUENCE</scope>
    <source>
        <strain evidence="1">KCTC 12719</strain>
    </source>
</reference>
<proteinExistence type="predicted"/>
<organism evidence="1 2">
    <name type="scientific">Salinimicrobium marinum</name>
    <dbReference type="NCBI Taxonomy" id="680283"/>
    <lineage>
        <taxon>Bacteria</taxon>
        <taxon>Pseudomonadati</taxon>
        <taxon>Bacteroidota</taxon>
        <taxon>Flavobacteriia</taxon>
        <taxon>Flavobacteriales</taxon>
        <taxon>Flavobacteriaceae</taxon>
        <taxon>Salinimicrobium</taxon>
    </lineage>
</organism>
<protein>
    <recommendedName>
        <fullName evidence="3">DUF4878 domain-containing protein</fullName>
    </recommendedName>
</protein>
<dbReference type="EMBL" id="BMXB01000001">
    <property type="protein sequence ID" value="GHA24942.1"/>
    <property type="molecule type" value="Genomic_DNA"/>
</dbReference>
<dbReference type="AlphaFoldDB" id="A0A918S643"/>
<accession>A0A918S643</accession>
<dbReference type="RefSeq" id="WP_189602835.1">
    <property type="nucleotide sequence ID" value="NZ_BMXB01000001.1"/>
</dbReference>
<sequence>MKRVLLYSIIIALVACNEKQMSHTETAKIVAESFYHDDKATLEKYTTPDIYANFITIQDLYSGEEEVNFEISEEQSNDQTAWVKFTTTFTDEPETFKLVKQDGQWKVTERSEGERPPF</sequence>
<name>A0A918S643_9FLAO</name>
<evidence type="ECO:0000313" key="2">
    <source>
        <dbReference type="Proteomes" id="UP000610456"/>
    </source>
</evidence>
<reference evidence="1" key="1">
    <citation type="journal article" date="2014" name="Int. J. Syst. Evol. Microbiol.">
        <title>Complete genome sequence of Corynebacterium casei LMG S-19264T (=DSM 44701T), isolated from a smear-ripened cheese.</title>
        <authorList>
            <consortium name="US DOE Joint Genome Institute (JGI-PGF)"/>
            <person name="Walter F."/>
            <person name="Albersmeier A."/>
            <person name="Kalinowski J."/>
            <person name="Ruckert C."/>
        </authorList>
    </citation>
    <scope>NUCLEOTIDE SEQUENCE</scope>
    <source>
        <strain evidence="1">KCTC 12719</strain>
    </source>
</reference>
<evidence type="ECO:0008006" key="3">
    <source>
        <dbReference type="Google" id="ProtNLM"/>
    </source>
</evidence>
<comment type="caution">
    <text evidence="1">The sequence shown here is derived from an EMBL/GenBank/DDBJ whole genome shotgun (WGS) entry which is preliminary data.</text>
</comment>
<keyword evidence="2" id="KW-1185">Reference proteome</keyword>
<gene>
    <name evidence="1" type="ORF">GCM10007103_02720</name>
</gene>
<dbReference type="PROSITE" id="PS51257">
    <property type="entry name" value="PROKAR_LIPOPROTEIN"/>
    <property type="match status" value="1"/>
</dbReference>
<dbReference type="Proteomes" id="UP000610456">
    <property type="component" value="Unassembled WGS sequence"/>
</dbReference>
<dbReference type="Gene3D" id="3.10.450.50">
    <property type="match status" value="1"/>
</dbReference>